<protein>
    <submittedName>
        <fullName evidence="2">Uncharacterized protein</fullName>
    </submittedName>
</protein>
<dbReference type="WBParaSite" id="nRc.2.0.1.t35690-RA">
    <property type="protein sequence ID" value="nRc.2.0.1.t35690-RA"/>
    <property type="gene ID" value="nRc.2.0.1.g35690"/>
</dbReference>
<sequence>MRLSTNCSEMVYCESDWKSLKSTFRSLSRKYNPQYGFIFGVLPFSNCNQYKWTKYFARNFGFASQCVLIENIVSNFVATGVDLDTIVKNMSEILKNISRFLNMFKLNMFS</sequence>
<keyword evidence="1" id="KW-1185">Reference proteome</keyword>
<name>A0A915KBE5_ROMCU</name>
<evidence type="ECO:0000313" key="1">
    <source>
        <dbReference type="Proteomes" id="UP000887565"/>
    </source>
</evidence>
<dbReference type="AlphaFoldDB" id="A0A915KBE5"/>
<reference evidence="2" key="1">
    <citation type="submission" date="2022-11" db="UniProtKB">
        <authorList>
            <consortium name="WormBaseParasite"/>
        </authorList>
    </citation>
    <scope>IDENTIFICATION</scope>
</reference>
<evidence type="ECO:0000313" key="2">
    <source>
        <dbReference type="WBParaSite" id="nRc.2.0.1.t35690-RA"/>
    </source>
</evidence>
<accession>A0A915KBE5</accession>
<organism evidence="1 2">
    <name type="scientific">Romanomermis culicivorax</name>
    <name type="common">Nematode worm</name>
    <dbReference type="NCBI Taxonomy" id="13658"/>
    <lineage>
        <taxon>Eukaryota</taxon>
        <taxon>Metazoa</taxon>
        <taxon>Ecdysozoa</taxon>
        <taxon>Nematoda</taxon>
        <taxon>Enoplea</taxon>
        <taxon>Dorylaimia</taxon>
        <taxon>Mermithida</taxon>
        <taxon>Mermithoidea</taxon>
        <taxon>Mermithidae</taxon>
        <taxon>Romanomermis</taxon>
    </lineage>
</organism>
<dbReference type="Proteomes" id="UP000887565">
    <property type="component" value="Unplaced"/>
</dbReference>
<proteinExistence type="predicted"/>